<dbReference type="STRING" id="307972.A0A2G8KG69"/>
<reference evidence="1 2" key="1">
    <citation type="journal article" date="2017" name="PLoS Biol.">
        <title>The sea cucumber genome provides insights into morphological evolution and visceral regeneration.</title>
        <authorList>
            <person name="Zhang X."/>
            <person name="Sun L."/>
            <person name="Yuan J."/>
            <person name="Sun Y."/>
            <person name="Gao Y."/>
            <person name="Zhang L."/>
            <person name="Li S."/>
            <person name="Dai H."/>
            <person name="Hamel J.F."/>
            <person name="Liu C."/>
            <person name="Yu Y."/>
            <person name="Liu S."/>
            <person name="Lin W."/>
            <person name="Guo K."/>
            <person name="Jin S."/>
            <person name="Xu P."/>
            <person name="Storey K.B."/>
            <person name="Huan P."/>
            <person name="Zhang T."/>
            <person name="Zhou Y."/>
            <person name="Zhang J."/>
            <person name="Lin C."/>
            <person name="Li X."/>
            <person name="Xing L."/>
            <person name="Huo D."/>
            <person name="Sun M."/>
            <person name="Wang L."/>
            <person name="Mercier A."/>
            <person name="Li F."/>
            <person name="Yang H."/>
            <person name="Xiang J."/>
        </authorList>
    </citation>
    <scope>NUCLEOTIDE SEQUENCE [LARGE SCALE GENOMIC DNA]</scope>
    <source>
        <strain evidence="1">Shaxun</strain>
        <tissue evidence="1">Muscle</tissue>
    </source>
</reference>
<dbReference type="AlphaFoldDB" id="A0A2G8KG69"/>
<feature type="non-terminal residue" evidence="1">
    <location>
        <position position="181"/>
    </location>
</feature>
<proteinExistence type="predicted"/>
<protein>
    <submittedName>
        <fullName evidence="1">Putative organic cation transporter protein-like</fullName>
    </submittedName>
</protein>
<organism evidence="1 2">
    <name type="scientific">Stichopus japonicus</name>
    <name type="common">Sea cucumber</name>
    <dbReference type="NCBI Taxonomy" id="307972"/>
    <lineage>
        <taxon>Eukaryota</taxon>
        <taxon>Metazoa</taxon>
        <taxon>Echinodermata</taxon>
        <taxon>Eleutherozoa</taxon>
        <taxon>Echinozoa</taxon>
        <taxon>Holothuroidea</taxon>
        <taxon>Aspidochirotacea</taxon>
        <taxon>Aspidochirotida</taxon>
        <taxon>Stichopodidae</taxon>
        <taxon>Apostichopus</taxon>
    </lineage>
</organism>
<dbReference type="Proteomes" id="UP000230750">
    <property type="component" value="Unassembled WGS sequence"/>
</dbReference>
<dbReference type="EMBL" id="MRZV01000610">
    <property type="protein sequence ID" value="PIK46955.1"/>
    <property type="molecule type" value="Genomic_DNA"/>
</dbReference>
<name>A0A2G8KG69_STIJA</name>
<accession>A0A2G8KG69</accession>
<keyword evidence="2" id="KW-1185">Reference proteome</keyword>
<dbReference type="OrthoDB" id="3936150at2759"/>
<evidence type="ECO:0000313" key="2">
    <source>
        <dbReference type="Proteomes" id="UP000230750"/>
    </source>
</evidence>
<evidence type="ECO:0000313" key="1">
    <source>
        <dbReference type="EMBL" id="PIK46955.1"/>
    </source>
</evidence>
<sequence>MATGLSFDQILGLIGELGPYQIKLLILVCLSALPEAMHSMIAVFLTADMDHWCAVEEWTPNVDDCYQYRDDNTDAYLNCLHQYRDSSIPGYLEDGEVVYEKCLKYDTNYPATWYEGYNAERYTNHTIQCDEGWVYDRSQYKASIVNDFDLVCEQKYLADTSQSLFYVGYLCGSIVSGSVAD</sequence>
<gene>
    <name evidence="1" type="ORF">BSL78_16187</name>
</gene>
<comment type="caution">
    <text evidence="1">The sequence shown here is derived from an EMBL/GenBank/DDBJ whole genome shotgun (WGS) entry which is preliminary data.</text>
</comment>